<organism evidence="2 3">
    <name type="scientific">Hesseltinella vesiculosa</name>
    <dbReference type="NCBI Taxonomy" id="101127"/>
    <lineage>
        <taxon>Eukaryota</taxon>
        <taxon>Fungi</taxon>
        <taxon>Fungi incertae sedis</taxon>
        <taxon>Mucoromycota</taxon>
        <taxon>Mucoromycotina</taxon>
        <taxon>Mucoromycetes</taxon>
        <taxon>Mucorales</taxon>
        <taxon>Cunninghamellaceae</taxon>
        <taxon>Hesseltinella</taxon>
    </lineage>
</organism>
<dbReference type="InterPro" id="IPR036291">
    <property type="entry name" value="NAD(P)-bd_dom_sf"/>
</dbReference>
<evidence type="ECO:0000313" key="3">
    <source>
        <dbReference type="Proteomes" id="UP000242146"/>
    </source>
</evidence>
<dbReference type="Proteomes" id="UP000242146">
    <property type="component" value="Unassembled WGS sequence"/>
</dbReference>
<name>A0A1X2G851_9FUNG</name>
<accession>A0A1X2G851</accession>
<dbReference type="OrthoDB" id="63935at2759"/>
<dbReference type="Pfam" id="PF13460">
    <property type="entry name" value="NAD_binding_10"/>
    <property type="match status" value="1"/>
</dbReference>
<dbReference type="PANTHER" id="PTHR15020:SF50">
    <property type="entry name" value="UPF0659 PROTEIN YMR090W"/>
    <property type="match status" value="1"/>
</dbReference>
<sequence length="203" mass="22696">MVLNGLKSDNPPEFTLLVRNPDQIQYTQEEKAKLTLVKGSADDKDAVRRAVENADVVVFSIGSAPTKTMQMADPDVCARCSKVLLDVVSEMDKKPNRIIFVSSTGVTDKSEVPLLLRPLYKLLISKAHEDKRAMEEVVHAKNPVDHIIVRPSMFTDGAQTEKYRTSSERLVGYTVSRADVGHFMFTQCLDKDTWLNKSVIVTN</sequence>
<dbReference type="STRING" id="101127.A0A1X2G851"/>
<proteinExistence type="predicted"/>
<dbReference type="AlphaFoldDB" id="A0A1X2G851"/>
<dbReference type="PANTHER" id="PTHR15020">
    <property type="entry name" value="FLAVIN REDUCTASE-RELATED"/>
    <property type="match status" value="1"/>
</dbReference>
<dbReference type="SUPFAM" id="SSF51735">
    <property type="entry name" value="NAD(P)-binding Rossmann-fold domains"/>
    <property type="match status" value="1"/>
</dbReference>
<keyword evidence="3" id="KW-1185">Reference proteome</keyword>
<comment type="caution">
    <text evidence="2">The sequence shown here is derived from an EMBL/GenBank/DDBJ whole genome shotgun (WGS) entry which is preliminary data.</text>
</comment>
<evidence type="ECO:0000313" key="2">
    <source>
        <dbReference type="EMBL" id="ORX47447.1"/>
    </source>
</evidence>
<dbReference type="InterPro" id="IPR016040">
    <property type="entry name" value="NAD(P)-bd_dom"/>
</dbReference>
<gene>
    <name evidence="2" type="ORF">DM01DRAFT_1410203</name>
</gene>
<dbReference type="EMBL" id="MCGT01000033">
    <property type="protein sequence ID" value="ORX47447.1"/>
    <property type="molecule type" value="Genomic_DNA"/>
</dbReference>
<protein>
    <recommendedName>
        <fullName evidence="1">NAD(P)-binding domain-containing protein</fullName>
    </recommendedName>
</protein>
<reference evidence="2 3" key="1">
    <citation type="submission" date="2016-07" db="EMBL/GenBank/DDBJ databases">
        <title>Pervasive Adenine N6-methylation of Active Genes in Fungi.</title>
        <authorList>
            <consortium name="DOE Joint Genome Institute"/>
            <person name="Mondo S.J."/>
            <person name="Dannebaum R.O."/>
            <person name="Kuo R.C."/>
            <person name="Labutti K."/>
            <person name="Haridas S."/>
            <person name="Kuo A."/>
            <person name="Salamov A."/>
            <person name="Ahrendt S.R."/>
            <person name="Lipzen A."/>
            <person name="Sullivan W."/>
            <person name="Andreopoulos W.B."/>
            <person name="Clum A."/>
            <person name="Lindquist E."/>
            <person name="Daum C."/>
            <person name="Ramamoorthy G.K."/>
            <person name="Gryganskyi A."/>
            <person name="Culley D."/>
            <person name="Magnuson J.K."/>
            <person name="James T.Y."/>
            <person name="O'Malley M.A."/>
            <person name="Stajich J.E."/>
            <person name="Spatafora J.W."/>
            <person name="Visel A."/>
            <person name="Grigoriev I.V."/>
        </authorList>
    </citation>
    <scope>NUCLEOTIDE SEQUENCE [LARGE SCALE GENOMIC DNA]</scope>
    <source>
        <strain evidence="2 3">NRRL 3301</strain>
    </source>
</reference>
<evidence type="ECO:0000259" key="1">
    <source>
        <dbReference type="Pfam" id="PF13460"/>
    </source>
</evidence>
<feature type="domain" description="NAD(P)-binding" evidence="1">
    <location>
        <begin position="5"/>
        <end position="188"/>
    </location>
</feature>
<dbReference type="Gene3D" id="3.40.50.720">
    <property type="entry name" value="NAD(P)-binding Rossmann-like Domain"/>
    <property type="match status" value="1"/>
</dbReference>